<dbReference type="Gene3D" id="2.30.42.10">
    <property type="match status" value="1"/>
</dbReference>
<evidence type="ECO:0000313" key="6">
    <source>
        <dbReference type="EMBL" id="TCM71120.1"/>
    </source>
</evidence>
<dbReference type="Gene3D" id="3.90.226.10">
    <property type="entry name" value="2-enoyl-CoA Hydratase, Chain A, domain 1"/>
    <property type="match status" value="1"/>
</dbReference>
<evidence type="ECO:0000313" key="7">
    <source>
        <dbReference type="Proteomes" id="UP000294963"/>
    </source>
</evidence>
<evidence type="ECO:0000256" key="2">
    <source>
        <dbReference type="ARBA" id="ARBA00022801"/>
    </source>
</evidence>
<dbReference type="Pfam" id="PF03572">
    <property type="entry name" value="Peptidase_S41"/>
    <property type="match status" value="1"/>
</dbReference>
<dbReference type="GO" id="GO:0004175">
    <property type="term" value="F:endopeptidase activity"/>
    <property type="evidence" value="ECO:0007669"/>
    <property type="project" value="TreeGrafter"/>
</dbReference>
<evidence type="ECO:0000256" key="4">
    <source>
        <dbReference type="SAM" id="SignalP"/>
    </source>
</evidence>
<dbReference type="GO" id="GO:0007165">
    <property type="term" value="P:signal transduction"/>
    <property type="evidence" value="ECO:0007669"/>
    <property type="project" value="TreeGrafter"/>
</dbReference>
<dbReference type="InterPro" id="IPR036034">
    <property type="entry name" value="PDZ_sf"/>
</dbReference>
<name>A0A4R1Y764_ACICA</name>
<dbReference type="GO" id="GO:0030288">
    <property type="term" value="C:outer membrane-bounded periplasmic space"/>
    <property type="evidence" value="ECO:0007669"/>
    <property type="project" value="TreeGrafter"/>
</dbReference>
<dbReference type="AlphaFoldDB" id="A0A4R1Y764"/>
<proteinExistence type="predicted"/>
<dbReference type="SUPFAM" id="SSF52096">
    <property type="entry name" value="ClpP/crotonase"/>
    <property type="match status" value="1"/>
</dbReference>
<feature type="domain" description="Tail specific protease" evidence="5">
    <location>
        <begin position="179"/>
        <end position="368"/>
    </location>
</feature>
<dbReference type="SUPFAM" id="SSF50156">
    <property type="entry name" value="PDZ domain-like"/>
    <property type="match status" value="1"/>
</dbReference>
<dbReference type="InterPro" id="IPR029045">
    <property type="entry name" value="ClpP/crotonase-like_dom_sf"/>
</dbReference>
<dbReference type="EMBL" id="SLVJ01000001">
    <property type="protein sequence ID" value="TCM71120.1"/>
    <property type="molecule type" value="Genomic_DNA"/>
</dbReference>
<accession>A0A4R1Y764</accession>
<keyword evidence="4" id="KW-0732">Signal</keyword>
<dbReference type="OrthoDB" id="9812068at2"/>
<keyword evidence="1 6" id="KW-0645">Protease</keyword>
<keyword evidence="7" id="KW-1185">Reference proteome</keyword>
<sequence length="390" mass="43534">MAQAWKYIAVLTGLLASGGQCAWALDVKRPGVSDWDDDNNVAEVPIESIEQFVQIYGIVKENYVEDKPDDALFLQAIKGMVAGLDRYSRYLTAEDYKQLLQYTEADIATVDFQLVLDPHTHQWQIKNLKDNSDPAKLGLKNGYSVFKIDTQELKNLNPEQVKDLLYGAIGTTFQLQLNAKNPAITIVRNKKLEVADIEPVMLHNQVLVLRVKVFQQDTGNELKRLIEEYNTPRLKAVLIDLRNNPGGLLSAAVESADLFLNQGVIVSTKSRSEGNQEFQALPSNEFANIKLGILTNARSASAAEVFTAALKEHKRAWVIGEKSYGKGVVQKLFPLPNGAALQMTVSHYFTPNGSMIDGQGIQPNQDYPWPADMKEDVYINNVSELLLKQR</sequence>
<dbReference type="InterPro" id="IPR005151">
    <property type="entry name" value="Tail-specific_protease"/>
</dbReference>
<dbReference type="SMART" id="SM00245">
    <property type="entry name" value="TSPc"/>
    <property type="match status" value="1"/>
</dbReference>
<evidence type="ECO:0000256" key="3">
    <source>
        <dbReference type="ARBA" id="ARBA00022825"/>
    </source>
</evidence>
<keyword evidence="2" id="KW-0378">Hydrolase</keyword>
<feature type="signal peptide" evidence="4">
    <location>
        <begin position="1"/>
        <end position="22"/>
    </location>
</feature>
<evidence type="ECO:0000256" key="1">
    <source>
        <dbReference type="ARBA" id="ARBA00022670"/>
    </source>
</evidence>
<dbReference type="PANTHER" id="PTHR32060">
    <property type="entry name" value="TAIL-SPECIFIC PROTEASE"/>
    <property type="match status" value="1"/>
</dbReference>
<feature type="chain" id="PRO_5020915419" evidence="4">
    <location>
        <begin position="23"/>
        <end position="390"/>
    </location>
</feature>
<dbReference type="GO" id="GO:0006508">
    <property type="term" value="P:proteolysis"/>
    <property type="evidence" value="ECO:0007669"/>
    <property type="project" value="UniProtKB-KW"/>
</dbReference>
<protein>
    <submittedName>
        <fullName evidence="6">Carboxyl-terminal processing protease</fullName>
    </submittedName>
</protein>
<reference evidence="6 7" key="1">
    <citation type="submission" date="2019-03" db="EMBL/GenBank/DDBJ databases">
        <title>Genomic analyses of the natural microbiome of Caenorhabditis elegans.</title>
        <authorList>
            <person name="Samuel B."/>
        </authorList>
    </citation>
    <scope>NUCLEOTIDE SEQUENCE [LARGE SCALE GENOMIC DNA]</scope>
    <source>
        <strain evidence="6 7">JUb89</strain>
    </source>
</reference>
<gene>
    <name evidence="6" type="ORF">EC844_101408</name>
</gene>
<organism evidence="6 7">
    <name type="scientific">Acinetobacter calcoaceticus</name>
    <dbReference type="NCBI Taxonomy" id="471"/>
    <lineage>
        <taxon>Bacteria</taxon>
        <taxon>Pseudomonadati</taxon>
        <taxon>Pseudomonadota</taxon>
        <taxon>Gammaproteobacteria</taxon>
        <taxon>Moraxellales</taxon>
        <taxon>Moraxellaceae</taxon>
        <taxon>Acinetobacter</taxon>
        <taxon>Acinetobacter calcoaceticus/baumannii complex</taxon>
    </lineage>
</organism>
<dbReference type="CDD" id="cd07560">
    <property type="entry name" value="Peptidase_S41_CPP"/>
    <property type="match status" value="1"/>
</dbReference>
<dbReference type="PANTHER" id="PTHR32060:SF30">
    <property type="entry name" value="CARBOXY-TERMINAL PROCESSING PROTEASE CTPA"/>
    <property type="match status" value="1"/>
</dbReference>
<dbReference type="InterPro" id="IPR004447">
    <property type="entry name" value="Peptidase_S41A"/>
</dbReference>
<dbReference type="GO" id="GO:0008236">
    <property type="term" value="F:serine-type peptidase activity"/>
    <property type="evidence" value="ECO:0007669"/>
    <property type="project" value="UniProtKB-KW"/>
</dbReference>
<dbReference type="Proteomes" id="UP000294963">
    <property type="component" value="Unassembled WGS sequence"/>
</dbReference>
<keyword evidence="3" id="KW-0720">Serine protease</keyword>
<comment type="caution">
    <text evidence="6">The sequence shown here is derived from an EMBL/GenBank/DDBJ whole genome shotgun (WGS) entry which is preliminary data.</text>
</comment>
<evidence type="ECO:0000259" key="5">
    <source>
        <dbReference type="SMART" id="SM00245"/>
    </source>
</evidence>
<dbReference type="Gene3D" id="3.30.750.44">
    <property type="match status" value="1"/>
</dbReference>